<evidence type="ECO:0000256" key="10">
    <source>
        <dbReference type="PROSITE-ProRule" id="PRU00409"/>
    </source>
</evidence>
<dbReference type="FunFam" id="3.30.1490.20:FF:000002">
    <property type="entry name" value="Succinate--CoA ligase [ADP-forming] subunit beta"/>
    <property type="match status" value="1"/>
</dbReference>
<feature type="binding site" evidence="8">
    <location>
        <position position="107"/>
    </location>
    <ligand>
        <name>ATP</name>
        <dbReference type="ChEBI" id="CHEBI:30616"/>
    </ligand>
</feature>
<comment type="subcellular location">
    <subcellularLocation>
        <location evidence="8">Mitochondrion</location>
    </subcellularLocation>
</comment>
<dbReference type="InterPro" id="IPR005810">
    <property type="entry name" value="CoA_lig_alpha"/>
</dbReference>
<keyword evidence="15" id="KW-1185">Reference proteome</keyword>
<evidence type="ECO:0000256" key="5">
    <source>
        <dbReference type="ARBA" id="ARBA00022723"/>
    </source>
</evidence>
<keyword evidence="4" id="KW-0808">Transferase</keyword>
<comment type="similarity">
    <text evidence="8 12">Belongs to the succinate/malate CoA ligase beta subunit family.</text>
</comment>
<dbReference type="Gene3D" id="3.30.470.20">
    <property type="entry name" value="ATP-grasp fold, B domain"/>
    <property type="match status" value="1"/>
</dbReference>
<keyword evidence="7 8" id="KW-0460">Magnesium</keyword>
<dbReference type="NCBIfam" id="TIGR01019">
    <property type="entry name" value="sucCoAalpha"/>
    <property type="match status" value="1"/>
</dbReference>
<evidence type="ECO:0000256" key="9">
    <source>
        <dbReference type="HAMAP-Rule" id="MF_03222"/>
    </source>
</evidence>
<dbReference type="GO" id="GO:0005829">
    <property type="term" value="C:cytosol"/>
    <property type="evidence" value="ECO:0007669"/>
    <property type="project" value="TreeGrafter"/>
</dbReference>
<protein>
    <recommendedName>
        <fullName evidence="8 9">Multifunctional fusion protein</fullName>
    </recommendedName>
    <domain>
        <recommendedName>
            <fullName evidence="8">Succinate--CoA ligase [ADP-forming] subunit beta, mitochondrial</fullName>
            <ecNumber evidence="8">6.2.1.5</ecNumber>
        </recommendedName>
        <alternativeName>
            <fullName evidence="8">Succinyl-CoA synthetase beta chain</fullName>
            <shortName evidence="8">SCS-beta</shortName>
        </alternativeName>
    </domain>
    <domain>
        <recommendedName>
            <fullName evidence="9">Succinate--CoA ligase [ADP-forming] subunit alpha, mitochondrial</fullName>
        </recommendedName>
        <alternativeName>
            <fullName evidence="9">Succinyl-CoA synthetase subunit alpha</fullName>
            <shortName evidence="9">SCS-alpha</shortName>
        </alternativeName>
    </domain>
</protein>
<dbReference type="GO" id="GO:0004775">
    <property type="term" value="F:succinate-CoA ligase (ADP-forming) activity"/>
    <property type="evidence" value="ECO:0007669"/>
    <property type="project" value="UniProtKB-UniRule"/>
</dbReference>
<dbReference type="PANTHER" id="PTHR11815:SF10">
    <property type="entry name" value="SUCCINATE--COA LIGASE [GDP-FORMING] SUBUNIT BETA, MITOCHONDRIAL"/>
    <property type="match status" value="1"/>
</dbReference>
<dbReference type="PROSITE" id="PS00399">
    <property type="entry name" value="SUCCINYL_COA_LIG_2"/>
    <property type="match status" value="1"/>
</dbReference>
<dbReference type="FunFam" id="3.40.50.261:FF:000001">
    <property type="entry name" value="Succinate--CoA ligase [ADP-forming] subunit beta"/>
    <property type="match status" value="1"/>
</dbReference>
<comment type="pathway">
    <text evidence="1 8">Carbohydrate metabolism; tricarboxylic acid cycle; succinate from succinyl-CoA (ligase route): step 1/1.</text>
</comment>
<dbReference type="GO" id="GO:0000287">
    <property type="term" value="F:magnesium ion binding"/>
    <property type="evidence" value="ECO:0007669"/>
    <property type="project" value="UniProtKB-UniRule"/>
</dbReference>
<dbReference type="InterPro" id="IPR017866">
    <property type="entry name" value="Succ-CoA_synthase_bsu_CS"/>
</dbReference>
<dbReference type="InterPro" id="IPR036291">
    <property type="entry name" value="NAD(P)-bd_dom_sf"/>
</dbReference>
<dbReference type="SUPFAM" id="SSF52210">
    <property type="entry name" value="Succinyl-CoA synthetase domains"/>
    <property type="match status" value="2"/>
</dbReference>
<dbReference type="Gene3D" id="3.30.1490.20">
    <property type="entry name" value="ATP-grasp fold, A domain"/>
    <property type="match status" value="1"/>
</dbReference>
<dbReference type="InterPro" id="IPR011761">
    <property type="entry name" value="ATP-grasp"/>
</dbReference>
<dbReference type="SUPFAM" id="SSF51735">
    <property type="entry name" value="NAD(P)-binding Rossmann-fold domains"/>
    <property type="match status" value="1"/>
</dbReference>
<keyword evidence="5 8" id="KW-0479">Metal-binding</keyword>
<dbReference type="GO" id="GO:0042709">
    <property type="term" value="C:succinate-CoA ligase complex"/>
    <property type="evidence" value="ECO:0007669"/>
    <property type="project" value="UniProtKB-ARBA"/>
</dbReference>
<reference evidence="14" key="1">
    <citation type="journal article" date="2020" name="Fungal Divers.">
        <title>Resolving the Mortierellaceae phylogeny through synthesis of multi-gene phylogenetics and phylogenomics.</title>
        <authorList>
            <person name="Vandepol N."/>
            <person name="Liber J."/>
            <person name="Desiro A."/>
            <person name="Na H."/>
            <person name="Kennedy M."/>
            <person name="Barry K."/>
            <person name="Grigoriev I.V."/>
            <person name="Miller A.N."/>
            <person name="O'Donnell K."/>
            <person name="Stajich J.E."/>
            <person name="Bonito G."/>
        </authorList>
    </citation>
    <scope>NUCLEOTIDE SEQUENCE</scope>
    <source>
        <strain evidence="14">NVP60</strain>
    </source>
</reference>
<dbReference type="GO" id="GO:0005739">
    <property type="term" value="C:mitochondrion"/>
    <property type="evidence" value="ECO:0007669"/>
    <property type="project" value="UniProtKB-SubCell"/>
</dbReference>
<dbReference type="HAMAP" id="MF_00558">
    <property type="entry name" value="Succ_CoA_beta"/>
    <property type="match status" value="1"/>
</dbReference>
<feature type="binding site" evidence="9">
    <location>
        <begin position="397"/>
        <end position="400"/>
    </location>
    <ligand>
        <name>CoA</name>
        <dbReference type="ChEBI" id="CHEBI:57287"/>
    </ligand>
</feature>
<dbReference type="PROSITE" id="PS01217">
    <property type="entry name" value="SUCCINYL_COA_LIG_3"/>
    <property type="match status" value="1"/>
</dbReference>
<keyword evidence="6 8" id="KW-0547">Nucleotide-binding</keyword>
<dbReference type="Pfam" id="PF02629">
    <property type="entry name" value="CoA_binding"/>
    <property type="match status" value="1"/>
</dbReference>
<dbReference type="EMBL" id="JAAAIN010000001">
    <property type="protein sequence ID" value="KAG0323541.1"/>
    <property type="molecule type" value="Genomic_DNA"/>
</dbReference>
<name>A0A9P6RML2_9FUNG</name>
<dbReference type="InterPro" id="IPR005809">
    <property type="entry name" value="Succ_CoA_ligase-like_bsu"/>
</dbReference>
<dbReference type="Proteomes" id="UP000823405">
    <property type="component" value="Unassembled WGS sequence"/>
</dbReference>
<organism evidence="14 15">
    <name type="scientific">Linnemannia gamsii</name>
    <dbReference type="NCBI Taxonomy" id="64522"/>
    <lineage>
        <taxon>Eukaryota</taxon>
        <taxon>Fungi</taxon>
        <taxon>Fungi incertae sedis</taxon>
        <taxon>Mucoromycota</taxon>
        <taxon>Mortierellomycotina</taxon>
        <taxon>Mortierellomycetes</taxon>
        <taxon>Mortierellales</taxon>
        <taxon>Mortierellaceae</taxon>
        <taxon>Linnemannia</taxon>
    </lineage>
</organism>
<feature type="binding site" evidence="8">
    <location>
        <position position="199"/>
    </location>
    <ligand>
        <name>Mg(2+)</name>
        <dbReference type="ChEBI" id="CHEBI:18420"/>
    </ligand>
</feature>
<dbReference type="EC" id="6.2.1.5" evidence="8"/>
<comment type="cofactor">
    <cofactor evidence="8">
        <name>Mg(2+)</name>
        <dbReference type="ChEBI" id="CHEBI:18420"/>
    </cofactor>
    <text evidence="8">Binds 1 Mg(2+) ion per subunit.</text>
</comment>
<keyword evidence="2 8" id="KW-0816">Tricarboxylic acid cycle</keyword>
<evidence type="ECO:0000256" key="8">
    <source>
        <dbReference type="HAMAP-Rule" id="MF_03219"/>
    </source>
</evidence>
<dbReference type="GO" id="GO:0005524">
    <property type="term" value="F:ATP binding"/>
    <property type="evidence" value="ECO:0007669"/>
    <property type="project" value="UniProtKB-UniRule"/>
</dbReference>
<feature type="domain" description="ATP-grasp" evidence="13">
    <location>
        <begin position="9"/>
        <end position="229"/>
    </location>
</feature>
<dbReference type="Gene3D" id="3.40.50.261">
    <property type="entry name" value="Succinyl-CoA synthetase domains"/>
    <property type="match status" value="2"/>
</dbReference>
<sequence length="673" mass="71425">MKIHEYQGKEILRKFGVAVPRGKPVFTVDEAVQAAQELGGPVWVVKAQIHAGGRGKGGGVKVAKSIDQVREYAGQILGMQLKTHQTGPQGQKVRRLLVEEGADIKKELYVGLVVDRVTQQVTVMASSEGGMEIEEVAEKTPELIHKVAVDPTQGLTDAQADKLATSIGIPQTSLAQARTILQGLYKAFWETDASLAEINPLILTGEGQVIALDAKFNFDSNALFRHPELVEYRDIDEEDPAEVEASKFDLAYISLDGDIGCLVNGAGLAMATMDSIKLFGGEPANFLDVGGGATTEKVTEAFKIMLKNPELKAILVNIFGGIMRCDVIAEGVIAASKAVQLKVPLVVRMKGTNEDLGKKMLADSGLPIISADSMEEAAQKVVAAAQQNTKVITQGITGKTGQFHTRTCRDYANGRAAYVAGVNPKRAGEDFEGIPIFGSVKEAKANTGATVSVIYVPPAGAAAAIWEAVEAELELAICITEGIPVRDMIELRDRMRRENRKTLLLGPNCPGVITPDELKIGIMPGHIHKKGRIGVVSRSGTLTYEAVAQLTALGLGQSSAVGIGGDPVNGLKHTDVLRLFNDDPETDAVVMIGEIGGSDEEEAAEWVKAHMKKPVVGFIAGVTAPPGKRMGHAGAIISGGKGTADEKLQVMQACGIKVTKNPSEMGRLLKAAL</sequence>
<gene>
    <name evidence="14" type="ORF">BGZ97_000029</name>
</gene>
<comment type="subunit">
    <text evidence="8 12">Heterodimer of an alpha and a beta subunit.</text>
</comment>
<dbReference type="Gene3D" id="3.40.50.720">
    <property type="entry name" value="NAD(P)-binding Rossmann-like Domain"/>
    <property type="match status" value="1"/>
</dbReference>
<feature type="binding site" evidence="8">
    <location>
        <position position="264"/>
    </location>
    <ligand>
        <name>substrate</name>
        <note>ligand shared with subunit alpha</note>
    </ligand>
</feature>
<dbReference type="FunFam" id="3.40.50.720:FF:000277">
    <property type="entry name" value="Succinate--CoA ligase [ADP-forming] subunit alpha"/>
    <property type="match status" value="1"/>
</dbReference>
<dbReference type="GO" id="GO:0016740">
    <property type="term" value="F:transferase activity"/>
    <property type="evidence" value="ECO:0007669"/>
    <property type="project" value="UniProtKB-KW"/>
</dbReference>
<comment type="caution">
    <text evidence="9">Lacks conserved residue(s) required for the propagation of feature annotation.</text>
</comment>
<dbReference type="FunFam" id="3.30.470.20:FF:000002">
    <property type="entry name" value="Succinate--CoA ligase [ADP-forming] subunit beta"/>
    <property type="match status" value="1"/>
</dbReference>
<dbReference type="HAMAP" id="MF_01988">
    <property type="entry name" value="Succ_CoA_alpha"/>
    <property type="match status" value="1"/>
</dbReference>
<keyword evidence="8" id="KW-0496">Mitochondrion</keyword>
<comment type="caution">
    <text evidence="14">The sequence shown here is derived from an EMBL/GenBank/DDBJ whole genome shotgun (WGS) entry which is preliminary data.</text>
</comment>
<dbReference type="InterPro" id="IPR013815">
    <property type="entry name" value="ATP_grasp_subdomain_1"/>
</dbReference>
<dbReference type="AlphaFoldDB" id="A0A9P6RML2"/>
<dbReference type="PRINTS" id="PR01798">
    <property type="entry name" value="SCOASYNTHASE"/>
</dbReference>
<dbReference type="InterPro" id="IPR003781">
    <property type="entry name" value="CoA-bd"/>
</dbReference>
<dbReference type="InterPro" id="IPR005811">
    <property type="entry name" value="SUCC_ACL_C"/>
</dbReference>
<evidence type="ECO:0000256" key="12">
    <source>
        <dbReference type="RuleBase" id="RU361258"/>
    </source>
</evidence>
<keyword evidence="3 8" id="KW-0436">Ligase</keyword>
<dbReference type="InterPro" id="IPR017440">
    <property type="entry name" value="Cit_synth/succinyl-CoA_lig_AS"/>
</dbReference>
<dbReference type="NCBIfam" id="NF004230">
    <property type="entry name" value="PRK05678.1"/>
    <property type="match status" value="1"/>
</dbReference>
<evidence type="ECO:0000259" key="13">
    <source>
        <dbReference type="PROSITE" id="PS50975"/>
    </source>
</evidence>
<keyword evidence="8 10" id="KW-0067">ATP-binding</keyword>
<feature type="active site" description="Tele-phosphohistidine intermediate" evidence="9">
    <location>
        <position position="632"/>
    </location>
</feature>
<accession>A0A9P6RML2</accession>
<dbReference type="PANTHER" id="PTHR11815">
    <property type="entry name" value="SUCCINYL-COA SYNTHETASE BETA CHAIN"/>
    <property type="match status" value="1"/>
</dbReference>
<dbReference type="SMART" id="SM00881">
    <property type="entry name" value="CoA_binding"/>
    <property type="match status" value="1"/>
</dbReference>
<dbReference type="InterPro" id="IPR013650">
    <property type="entry name" value="ATP-grasp_succ-CoA_synth-type"/>
</dbReference>
<dbReference type="FunFam" id="3.40.50.261:FF:000002">
    <property type="entry name" value="Succinate--CoA ligase [ADP-forming] subunit alpha"/>
    <property type="match status" value="1"/>
</dbReference>
<evidence type="ECO:0000256" key="4">
    <source>
        <dbReference type="ARBA" id="ARBA00022679"/>
    </source>
</evidence>
<feature type="binding site" evidence="9">
    <location>
        <position position="544"/>
    </location>
    <ligand>
        <name>substrate</name>
        <note>ligand shared with subunit beta</note>
    </ligand>
</feature>
<dbReference type="PROSITE" id="PS01216">
    <property type="entry name" value="SUCCINYL_COA_LIG_1"/>
    <property type="match status" value="1"/>
</dbReference>
<proteinExistence type="inferred from homology"/>
<evidence type="ECO:0000256" key="1">
    <source>
        <dbReference type="ARBA" id="ARBA00005064"/>
    </source>
</evidence>
<feature type="binding site" evidence="8">
    <location>
        <begin position="321"/>
        <end position="323"/>
    </location>
    <ligand>
        <name>substrate</name>
        <note>ligand shared with subunit alpha</note>
    </ligand>
</feature>
<evidence type="ECO:0000313" key="14">
    <source>
        <dbReference type="EMBL" id="KAG0323541.1"/>
    </source>
</evidence>
<comment type="function">
    <text evidence="9">Succinyl-CoA synthetase functions in the citric acid cycle (TCA), coupling the hydrolysis of succinyl-CoA to the synthesis of ATP and thus represents the only step of substrate-level phosphorylation in the TCA. The alpha subunit of the enzyme binds the substrates coenzyme A and phosphate, while succinate binding and nucleotide specificity is provided by the beta subunit.</text>
</comment>
<dbReference type="InterPro" id="IPR016102">
    <property type="entry name" value="Succinyl-CoA_synth-like"/>
</dbReference>
<evidence type="ECO:0000313" key="15">
    <source>
        <dbReference type="Proteomes" id="UP000823405"/>
    </source>
</evidence>
<feature type="binding site" evidence="8">
    <location>
        <begin position="53"/>
        <end position="55"/>
    </location>
    <ligand>
        <name>ATP</name>
        <dbReference type="ChEBI" id="CHEBI:30616"/>
    </ligand>
</feature>
<dbReference type="Pfam" id="PF00549">
    <property type="entry name" value="Ligase_CoA"/>
    <property type="match status" value="2"/>
</dbReference>
<dbReference type="NCBIfam" id="NF001913">
    <property type="entry name" value="PRK00696.1"/>
    <property type="match status" value="1"/>
</dbReference>
<evidence type="ECO:0000256" key="2">
    <source>
        <dbReference type="ARBA" id="ARBA00022532"/>
    </source>
</evidence>
<dbReference type="Pfam" id="PF08442">
    <property type="entry name" value="ATP-grasp_2"/>
    <property type="match status" value="1"/>
</dbReference>
<comment type="similarity">
    <text evidence="9 11">Belongs to the succinate/malate CoA ligase alpha subunit family.</text>
</comment>
<dbReference type="SUPFAM" id="SSF56059">
    <property type="entry name" value="Glutathione synthetase ATP-binding domain-like"/>
    <property type="match status" value="1"/>
</dbReference>
<evidence type="ECO:0000256" key="7">
    <source>
        <dbReference type="ARBA" id="ARBA00022842"/>
    </source>
</evidence>
<evidence type="ECO:0000256" key="3">
    <source>
        <dbReference type="ARBA" id="ARBA00022598"/>
    </source>
</evidence>
<feature type="binding site" evidence="8">
    <location>
        <position position="213"/>
    </location>
    <ligand>
        <name>Mg(2+)</name>
        <dbReference type="ChEBI" id="CHEBI:18420"/>
    </ligand>
</feature>
<comment type="function">
    <text evidence="8">Succinyl-CoA synthetase functions in the citric acid cycle (TCA), coupling the hydrolysis of succinyl-CoA to the synthesis of ATP and thus represents the only step of substrate-level phosphorylation in the TCA. The beta subunit provides nucleotide specificity of the enzyme and binds the substrate succinate, while the binding sites for coenzyme A and phosphate are found in the alpha subunit.</text>
</comment>
<feature type="binding site" evidence="8">
    <location>
        <position position="46"/>
    </location>
    <ligand>
        <name>ATP</name>
        <dbReference type="ChEBI" id="CHEBI:30616"/>
    </ligand>
</feature>
<dbReference type="InterPro" id="IPR033847">
    <property type="entry name" value="Citrt_syn/SCS-alpha_CS"/>
</dbReference>
<dbReference type="OrthoDB" id="1552at2759"/>
<dbReference type="NCBIfam" id="TIGR01016">
    <property type="entry name" value="sucCoAbeta"/>
    <property type="match status" value="1"/>
</dbReference>
<dbReference type="GO" id="GO:0006104">
    <property type="term" value="P:succinyl-CoA metabolic process"/>
    <property type="evidence" value="ECO:0007669"/>
    <property type="project" value="TreeGrafter"/>
</dbReference>
<feature type="binding site" evidence="9">
    <location>
        <begin position="479"/>
        <end position="481"/>
    </location>
    <ligand>
        <name>CoA</name>
        <dbReference type="ChEBI" id="CHEBI:57287"/>
    </ligand>
</feature>
<evidence type="ECO:0000256" key="6">
    <source>
        <dbReference type="ARBA" id="ARBA00022741"/>
    </source>
</evidence>
<dbReference type="GO" id="GO:0006099">
    <property type="term" value="P:tricarboxylic acid cycle"/>
    <property type="evidence" value="ECO:0007669"/>
    <property type="project" value="UniProtKB-UniRule"/>
</dbReference>
<dbReference type="PROSITE" id="PS50975">
    <property type="entry name" value="ATP_GRASP"/>
    <property type="match status" value="1"/>
</dbReference>
<evidence type="ECO:0000256" key="11">
    <source>
        <dbReference type="RuleBase" id="RU000677"/>
    </source>
</evidence>
<comment type="catalytic activity">
    <reaction evidence="8">
        <text>succinate + ATP + CoA = succinyl-CoA + ADP + phosphate</text>
        <dbReference type="Rhea" id="RHEA:17661"/>
        <dbReference type="ChEBI" id="CHEBI:30031"/>
        <dbReference type="ChEBI" id="CHEBI:30616"/>
        <dbReference type="ChEBI" id="CHEBI:43474"/>
        <dbReference type="ChEBI" id="CHEBI:57287"/>
        <dbReference type="ChEBI" id="CHEBI:57292"/>
        <dbReference type="ChEBI" id="CHEBI:456216"/>
        <dbReference type="EC" id="6.2.1.5"/>
    </reaction>
</comment>